<evidence type="ECO:0000313" key="3">
    <source>
        <dbReference type="Proteomes" id="UP001300763"/>
    </source>
</evidence>
<protein>
    <submittedName>
        <fullName evidence="2">Uncharacterized protein</fullName>
    </submittedName>
</protein>
<comment type="caution">
    <text evidence="2">The sequence shown here is derived from an EMBL/GenBank/DDBJ whole genome shotgun (WGS) entry which is preliminary data.</text>
</comment>
<organism evidence="2 3">
    <name type="scientific">Actinomycetospora lemnae</name>
    <dbReference type="NCBI Taxonomy" id="3019891"/>
    <lineage>
        <taxon>Bacteria</taxon>
        <taxon>Bacillati</taxon>
        <taxon>Actinomycetota</taxon>
        <taxon>Actinomycetes</taxon>
        <taxon>Pseudonocardiales</taxon>
        <taxon>Pseudonocardiaceae</taxon>
        <taxon>Actinomycetospora</taxon>
    </lineage>
</organism>
<dbReference type="EMBL" id="JAQZAO010000006">
    <property type="protein sequence ID" value="MDD7966860.1"/>
    <property type="molecule type" value="Genomic_DNA"/>
</dbReference>
<evidence type="ECO:0000256" key="1">
    <source>
        <dbReference type="SAM" id="MobiDB-lite"/>
    </source>
</evidence>
<reference evidence="2 3" key="1">
    <citation type="submission" date="2023-02" db="EMBL/GenBank/DDBJ databases">
        <title>Genome sequencing required for Actinomycetospora new species description.</title>
        <authorList>
            <person name="Saimee Y."/>
            <person name="Duangmal K."/>
        </authorList>
    </citation>
    <scope>NUCLEOTIDE SEQUENCE [LARGE SCALE GENOMIC DNA]</scope>
    <source>
        <strain evidence="2 3">DW7H6</strain>
    </source>
</reference>
<accession>A0ABT5SWM0</accession>
<dbReference type="RefSeq" id="WP_274201387.1">
    <property type="nucleotide sequence ID" value="NZ_JAQZAO010000006.1"/>
</dbReference>
<gene>
    <name evidence="2" type="ORF">PGB27_16105</name>
</gene>
<dbReference type="Proteomes" id="UP001300763">
    <property type="component" value="Unassembled WGS sequence"/>
</dbReference>
<feature type="compositionally biased region" description="Acidic residues" evidence="1">
    <location>
        <begin position="61"/>
        <end position="80"/>
    </location>
</feature>
<keyword evidence="3" id="KW-1185">Reference proteome</keyword>
<evidence type="ECO:0000313" key="2">
    <source>
        <dbReference type="EMBL" id="MDD7966860.1"/>
    </source>
</evidence>
<feature type="compositionally biased region" description="Low complexity" evidence="1">
    <location>
        <begin position="1"/>
        <end position="28"/>
    </location>
</feature>
<proteinExistence type="predicted"/>
<dbReference type="InterPro" id="IPR028994">
    <property type="entry name" value="Integrin_alpha_N"/>
</dbReference>
<feature type="region of interest" description="Disordered" evidence="1">
    <location>
        <begin position="1"/>
        <end position="90"/>
    </location>
</feature>
<name>A0ABT5SWM0_9PSEU</name>
<dbReference type="SUPFAM" id="SSF69318">
    <property type="entry name" value="Integrin alpha N-terminal domain"/>
    <property type="match status" value="1"/>
</dbReference>
<sequence length="140" mass="14071">MSDPGTATGTTDTTGPDTYTSGDGTTYGADGGLLSFPAGTPSMTSWDGDRDGYYESTATDADGDGYAETASADEDGDGYDEYAVSDHDRDGAVDEVVLDIDADGYGDAAVTDGAAYGEDGPVAVADTDGDTYADIVIPAS</sequence>